<dbReference type="InterPro" id="IPR027417">
    <property type="entry name" value="P-loop_NTPase"/>
</dbReference>
<reference evidence="8" key="1">
    <citation type="submission" date="2017-09" db="EMBL/GenBank/DDBJ databases">
        <title>Depth-based differentiation of microbial function through sediment-hosted aquifers and enrichment of novel symbionts in the deep terrestrial subsurface.</title>
        <authorList>
            <person name="Probst A.J."/>
            <person name="Ladd B."/>
            <person name="Jarett J.K."/>
            <person name="Geller-Mcgrath D.E."/>
            <person name="Sieber C.M.K."/>
            <person name="Emerson J.B."/>
            <person name="Anantharaman K."/>
            <person name="Thomas B.C."/>
            <person name="Malmstrom R."/>
            <person name="Stieglmeier M."/>
            <person name="Klingl A."/>
            <person name="Woyke T."/>
            <person name="Ryan C.M."/>
            <person name="Banfield J.F."/>
        </authorList>
    </citation>
    <scope>NUCLEOTIDE SEQUENCE [LARGE SCALE GENOMIC DNA]</scope>
</reference>
<dbReference type="InterPro" id="IPR050130">
    <property type="entry name" value="ClpA_ClpB"/>
</dbReference>
<evidence type="ECO:0000259" key="5">
    <source>
        <dbReference type="SMART" id="SM00382"/>
    </source>
</evidence>
<evidence type="ECO:0000313" key="8">
    <source>
        <dbReference type="Proteomes" id="UP000228781"/>
    </source>
</evidence>
<dbReference type="PANTHER" id="PTHR11638">
    <property type="entry name" value="ATP-DEPENDENT CLP PROTEASE"/>
    <property type="match status" value="1"/>
</dbReference>
<dbReference type="GO" id="GO:0016887">
    <property type="term" value="F:ATP hydrolysis activity"/>
    <property type="evidence" value="ECO:0007669"/>
    <property type="project" value="InterPro"/>
</dbReference>
<evidence type="ECO:0000256" key="2">
    <source>
        <dbReference type="ARBA" id="ARBA00022741"/>
    </source>
</evidence>
<accession>A0A2M8EIF6</accession>
<gene>
    <name evidence="7" type="ORF">CO059_02460</name>
</gene>
<name>A0A2M8EIF6_UNCKA</name>
<dbReference type="InterPro" id="IPR018368">
    <property type="entry name" value="ClpA/B_CS1"/>
</dbReference>
<dbReference type="SUPFAM" id="SSF52540">
    <property type="entry name" value="P-loop containing nucleoside triphosphate hydrolases"/>
    <property type="match status" value="2"/>
</dbReference>
<dbReference type="InterPro" id="IPR019489">
    <property type="entry name" value="Clp_ATPase_C"/>
</dbReference>
<dbReference type="Pfam" id="PF17871">
    <property type="entry name" value="AAA_lid_9"/>
    <property type="match status" value="1"/>
</dbReference>
<dbReference type="GO" id="GO:0005737">
    <property type="term" value="C:cytoplasm"/>
    <property type="evidence" value="ECO:0007669"/>
    <property type="project" value="TreeGrafter"/>
</dbReference>
<dbReference type="PANTHER" id="PTHR11638:SF18">
    <property type="entry name" value="HEAT SHOCK PROTEIN 104"/>
    <property type="match status" value="1"/>
</dbReference>
<evidence type="ECO:0000313" key="7">
    <source>
        <dbReference type="EMBL" id="PJC22443.1"/>
    </source>
</evidence>
<dbReference type="PRINTS" id="PR00300">
    <property type="entry name" value="CLPPROTEASEA"/>
</dbReference>
<protein>
    <recommendedName>
        <fullName evidence="9">ATP-dependent Clp protease ATP-binding subunit ClpC</fullName>
    </recommendedName>
</protein>
<dbReference type="Pfam" id="PF00004">
    <property type="entry name" value="AAA"/>
    <property type="match status" value="1"/>
</dbReference>
<dbReference type="SMART" id="SM00382">
    <property type="entry name" value="AAA"/>
    <property type="match status" value="2"/>
</dbReference>
<dbReference type="GO" id="GO:0034605">
    <property type="term" value="P:cellular response to heat"/>
    <property type="evidence" value="ECO:0007669"/>
    <property type="project" value="TreeGrafter"/>
</dbReference>
<dbReference type="SMART" id="SM01086">
    <property type="entry name" value="ClpB_D2-small"/>
    <property type="match status" value="1"/>
</dbReference>
<dbReference type="Gene3D" id="1.10.8.60">
    <property type="match status" value="2"/>
</dbReference>
<feature type="domain" description="Clp ATPase C-terminal" evidence="6">
    <location>
        <begin position="601"/>
        <end position="690"/>
    </location>
</feature>
<dbReference type="Proteomes" id="UP000228781">
    <property type="component" value="Unassembled WGS sequence"/>
</dbReference>
<proteinExistence type="predicted"/>
<dbReference type="EMBL" id="PFSK01000036">
    <property type="protein sequence ID" value="PJC22443.1"/>
    <property type="molecule type" value="Genomic_DNA"/>
</dbReference>
<dbReference type="AlphaFoldDB" id="A0A2M8EIF6"/>
<dbReference type="PROSITE" id="PS00870">
    <property type="entry name" value="CLPAB_1"/>
    <property type="match status" value="1"/>
</dbReference>
<comment type="caution">
    <text evidence="7">The sequence shown here is derived from an EMBL/GenBank/DDBJ whole genome shotgun (WGS) entry which is preliminary data.</text>
</comment>
<dbReference type="GO" id="GO:0005524">
    <property type="term" value="F:ATP binding"/>
    <property type="evidence" value="ECO:0007669"/>
    <property type="project" value="UniProtKB-KW"/>
</dbReference>
<evidence type="ECO:0000256" key="3">
    <source>
        <dbReference type="ARBA" id="ARBA00022840"/>
    </source>
</evidence>
<feature type="domain" description="AAA+ ATPase" evidence="5">
    <location>
        <begin position="83"/>
        <end position="228"/>
    </location>
</feature>
<evidence type="ECO:0008006" key="9">
    <source>
        <dbReference type="Google" id="ProtNLM"/>
    </source>
</evidence>
<dbReference type="CDD" id="cd00009">
    <property type="entry name" value="AAA"/>
    <property type="match status" value="1"/>
</dbReference>
<evidence type="ECO:0000259" key="6">
    <source>
        <dbReference type="SMART" id="SM01086"/>
    </source>
</evidence>
<dbReference type="Pfam" id="PF10431">
    <property type="entry name" value="ClpB_D2-small"/>
    <property type="match status" value="1"/>
</dbReference>
<keyword evidence="3" id="KW-0067">ATP-binding</keyword>
<dbReference type="InterPro" id="IPR041546">
    <property type="entry name" value="ClpA/ClpB_AAA_lid"/>
</dbReference>
<dbReference type="Pfam" id="PF07724">
    <property type="entry name" value="AAA_2"/>
    <property type="match status" value="1"/>
</dbReference>
<dbReference type="FunFam" id="3.40.50.300:FF:000010">
    <property type="entry name" value="Chaperone clpB 1, putative"/>
    <property type="match status" value="1"/>
</dbReference>
<organism evidence="7 8">
    <name type="scientific">candidate division WWE3 bacterium CG_4_9_14_0_2_um_filter_48_10</name>
    <dbReference type="NCBI Taxonomy" id="1975078"/>
    <lineage>
        <taxon>Bacteria</taxon>
        <taxon>Katanobacteria</taxon>
    </lineage>
</organism>
<dbReference type="Gene3D" id="3.40.50.300">
    <property type="entry name" value="P-loop containing nucleotide triphosphate hydrolases"/>
    <property type="match status" value="2"/>
</dbReference>
<keyword evidence="1" id="KW-0677">Repeat</keyword>
<evidence type="ECO:0000256" key="4">
    <source>
        <dbReference type="ARBA" id="ARBA00023186"/>
    </source>
</evidence>
<dbReference type="InterPro" id="IPR003593">
    <property type="entry name" value="AAA+_ATPase"/>
</dbReference>
<dbReference type="InterPro" id="IPR001270">
    <property type="entry name" value="ClpA/B"/>
</dbReference>
<sequence>MICQRCGERQAIFQMHQIVDGQPSIVYLCEVCAQELQEGAQQTTYLDRYGRDLTRLAEEGKLDPVIGRENEIERIIHILSRRKKNNPVLIGDPGVGKTAIVEGLAQRIVDGDAPETLQEKRIVALDLASMLAGASHRGEFEERLKKTIEEVVEAEGQIILFIDELHTVVGAGAAQGAIDASNMLKPALARGELQCVGATTLDEYRKYVEKDGALERRFQPLIINEPSVEETIEILDGLKSRYEEHHKVRVSPDAIKAAAELSDRYIADRFLPDKAIDLLDEACAQVRLAQIQTTKVEIRRPGKVEVVVPRTVTEEIEKLRATPRKTVVDMERLEELELALEHKVGKWQLEKVESIPEVIGRDIARIVAQATGIPVEDLAEDERKKLSHLEERLHQRIVGQEEAVKVVSEAIRRSRAGLKDPNRPIGSFIFLGPTGVGKTETAKALAEVLYGDEELMVCLDMSEYGERHTVSRLIGSPPGYVGFEEGGQLTEIVRRKPFSIILLDEIEKAHPDVFNLLLQILEDGRLTDGHGKTVDFKNTVLIMTSNVGTSTISEKKFGFGDEKEVRKSYEELKGELLEHLRKSFRPEFLNRVDEIVVFHPLTEKHVQKIADLLLEKSRRLLVERGIQLEVVARARNYLAEKGFDPNFGARPLRRLIQREVENPISNRIISGEYREGDTVEVDLVGKDLAFKIKKRVPLKV</sequence>
<feature type="domain" description="AAA+ ATPase" evidence="5">
    <location>
        <begin position="424"/>
        <end position="593"/>
    </location>
</feature>
<dbReference type="FunFam" id="3.40.50.300:FF:000025">
    <property type="entry name" value="ATP-dependent Clp protease subunit"/>
    <property type="match status" value="1"/>
</dbReference>
<dbReference type="InterPro" id="IPR003959">
    <property type="entry name" value="ATPase_AAA_core"/>
</dbReference>
<keyword evidence="4" id="KW-0143">Chaperone</keyword>
<keyword evidence="2" id="KW-0547">Nucleotide-binding</keyword>
<dbReference type="CDD" id="cd19499">
    <property type="entry name" value="RecA-like_ClpB_Hsp104-like"/>
    <property type="match status" value="1"/>
</dbReference>
<evidence type="ECO:0000256" key="1">
    <source>
        <dbReference type="ARBA" id="ARBA00022737"/>
    </source>
</evidence>